<evidence type="ECO:0000256" key="3">
    <source>
        <dbReference type="ARBA" id="ARBA00022617"/>
    </source>
</evidence>
<proteinExistence type="inferred from homology"/>
<keyword evidence="3" id="KW-0349">Heme</keyword>
<organism evidence="6">
    <name type="scientific">marine sediment metagenome</name>
    <dbReference type="NCBI Taxonomy" id="412755"/>
    <lineage>
        <taxon>unclassified sequences</taxon>
        <taxon>metagenomes</taxon>
        <taxon>ecological metagenomes</taxon>
    </lineage>
</organism>
<keyword evidence="4" id="KW-0479">Metal-binding</keyword>
<keyword evidence="2" id="KW-0813">Transport</keyword>
<evidence type="ECO:0000256" key="2">
    <source>
        <dbReference type="ARBA" id="ARBA00022448"/>
    </source>
</evidence>
<dbReference type="GO" id="GO:0046872">
    <property type="term" value="F:metal ion binding"/>
    <property type="evidence" value="ECO:0007669"/>
    <property type="project" value="UniProtKB-KW"/>
</dbReference>
<gene>
    <name evidence="6" type="ORF">LCGC14_0528610</name>
</gene>
<name>A0A0F9SES2_9ZZZZ</name>
<comment type="caution">
    <text evidence="6">The sequence shown here is derived from an EMBL/GenBank/DDBJ whole genome shotgun (WGS) entry which is preliminary data.</text>
</comment>
<dbReference type="Pfam" id="PF01152">
    <property type="entry name" value="Bac_globin"/>
    <property type="match status" value="1"/>
</dbReference>
<evidence type="ECO:0000256" key="4">
    <source>
        <dbReference type="ARBA" id="ARBA00022723"/>
    </source>
</evidence>
<dbReference type="SUPFAM" id="SSF46458">
    <property type="entry name" value="Globin-like"/>
    <property type="match status" value="1"/>
</dbReference>
<reference evidence="6" key="1">
    <citation type="journal article" date="2015" name="Nature">
        <title>Complex archaea that bridge the gap between prokaryotes and eukaryotes.</title>
        <authorList>
            <person name="Spang A."/>
            <person name="Saw J.H."/>
            <person name="Jorgensen S.L."/>
            <person name="Zaremba-Niedzwiedzka K."/>
            <person name="Martijn J."/>
            <person name="Lind A.E."/>
            <person name="van Eijk R."/>
            <person name="Schleper C."/>
            <person name="Guy L."/>
            <person name="Ettema T.J."/>
        </authorList>
    </citation>
    <scope>NUCLEOTIDE SEQUENCE</scope>
</reference>
<dbReference type="PROSITE" id="PS51257">
    <property type="entry name" value="PROKAR_LIPOPROTEIN"/>
    <property type="match status" value="1"/>
</dbReference>
<dbReference type="CDD" id="cd00454">
    <property type="entry name" value="TrHb1_N"/>
    <property type="match status" value="1"/>
</dbReference>
<dbReference type="AlphaFoldDB" id="A0A0F9SES2"/>
<dbReference type="GO" id="GO:0020037">
    <property type="term" value="F:heme binding"/>
    <property type="evidence" value="ECO:0007669"/>
    <property type="project" value="InterPro"/>
</dbReference>
<dbReference type="EMBL" id="LAZR01000683">
    <property type="protein sequence ID" value="KKN60777.1"/>
    <property type="molecule type" value="Genomic_DNA"/>
</dbReference>
<dbReference type="InterPro" id="IPR012292">
    <property type="entry name" value="Globin/Proto"/>
</dbReference>
<dbReference type="InterPro" id="IPR001486">
    <property type="entry name" value="Hemoglobin_trunc"/>
</dbReference>
<dbReference type="InterPro" id="IPR016339">
    <property type="entry name" value="Hemoglobin_trunc_I"/>
</dbReference>
<evidence type="ECO:0000256" key="1">
    <source>
        <dbReference type="ARBA" id="ARBA00009660"/>
    </source>
</evidence>
<sequence length="140" mass="15798">MHKFLVTICVLALLFGCATHTNQETLYEKLGGEAGVNGIVTAFIKQIGEDKQVFHYFKDASISRFRNQLTQHLCAITDGPCAYTGDSMIDIHTGMHITEKDFNHVVNLLINAMNEQKISHRIQNKLINRLAPLRANIIYI</sequence>
<protein>
    <recommendedName>
        <fullName evidence="7">Group 1 truncated hemoglobin</fullName>
    </recommendedName>
</protein>
<keyword evidence="5" id="KW-0408">Iron</keyword>
<accession>A0A0F9SES2</accession>
<dbReference type="InterPro" id="IPR009050">
    <property type="entry name" value="Globin-like_sf"/>
</dbReference>
<comment type="similarity">
    <text evidence="1">Belongs to the truncated hemoglobin family. Group I subfamily.</text>
</comment>
<evidence type="ECO:0000313" key="6">
    <source>
        <dbReference type="EMBL" id="KKN60777.1"/>
    </source>
</evidence>
<dbReference type="PIRSF" id="PIRSF002030">
    <property type="entry name" value="Globin_Protozoa/Cyanobacteria"/>
    <property type="match status" value="1"/>
</dbReference>
<evidence type="ECO:0000256" key="5">
    <source>
        <dbReference type="ARBA" id="ARBA00023004"/>
    </source>
</evidence>
<dbReference type="GO" id="GO:0019825">
    <property type="term" value="F:oxygen binding"/>
    <property type="evidence" value="ECO:0007669"/>
    <property type="project" value="InterPro"/>
</dbReference>
<evidence type="ECO:0008006" key="7">
    <source>
        <dbReference type="Google" id="ProtNLM"/>
    </source>
</evidence>
<dbReference type="Gene3D" id="1.10.490.10">
    <property type="entry name" value="Globins"/>
    <property type="match status" value="1"/>
</dbReference>